<dbReference type="GO" id="GO:1904263">
    <property type="term" value="P:positive regulation of TORC1 signaling"/>
    <property type="evidence" value="ECO:0007669"/>
    <property type="project" value="TreeGrafter"/>
</dbReference>
<accession>A0A0F7SMI6</accession>
<protein>
    <submittedName>
        <fullName evidence="3">Uncharacterized conserved protein, contains WD40 repeats</fullName>
    </submittedName>
</protein>
<dbReference type="InterPro" id="IPR036322">
    <property type="entry name" value="WD40_repeat_dom_sf"/>
</dbReference>
<feature type="compositionally biased region" description="Basic residues" evidence="1">
    <location>
        <begin position="494"/>
        <end position="503"/>
    </location>
</feature>
<sequence>MDEEKRTGKVHFFWDPLKTTRFVVAARGLVKLYDWQSYKRSPIELNSQSELGSITSLAWSPNSVDPFLAAATSSGSVTLLSFPPIFSSSDLKPTPSMAYLQPPRQSRTCTSLAFSTPHPGQSHLLAQGFTKARSDPCVLIWDVTQLERSHLASAREGYDVDDLRRGSAQEGTFIPLDFPSLSSSGMYGLDTGLEKIKPCVSLVPSETILDLAWMGPNLLAVSTQRQHIRLFDIRSPSSIGANPQPVIQFGGSQGAFIGGSPSMSRNGLAPANAGRMIATGLSADPFSEDRLAAYDEGPPSNLSLAGSGASLRDGIKSTLTAFGTTGGPVRVWDKRAPKNEVIKLDGPGGMLRGGALGVMWDLEKPGRLIVTEKGGGLAIFGLVSPKRRDETSELAPDEPVESLTELVVEGEAMKIPPITNASTVTLAYPGLTVAHEKPQSQIAVFTPSRGGEIIWPVIPERSPLLFSESSTLSFGPKLTIVQPPPHVSIGKHAASARHNRRISHSSESGISENSTTPYSNTVTLPDRSGFNQIHTSDNETSVGSVIEEKVKSFDVDERGAAVHRLLISDPAYVMKARAENGYGLDDLDRNATVAESMNQESLVGFWRCFKIWTRFSSDAKIGNFDFAFQGTQQLIEGFPETVPNLNIPSNLFESSSAMSSPRLRALAPTKRRGLSPSPSRTPMPRSPQSYTPPKALEYQYAMKLLNAQQRTAGLAGDVVLGVAGQTKLEQERIGALSALGWAMSADQLEQHVRHLMDEEEYERAAFCALFTGSVHRSIEALQASSNQVYLTIALTLQALISDDKPQPAKHAASLRTFRLINKVDSPYLRAVWRFGLTNDWEEVFNEDGVPLEDTLGLALMWVSDGLLKQYIRAKAASSTASGDLIGLLFTGLRTNQGLTLLQRYVNRTSDVQTAAIISAHVPNFSFKRQNPSVRWKDAYERYLLQWNLLGHRVAFKIKSAKLARDRGGVLNVPPSVYIRCNFCNKNITEVEQPNSAGGGGPRPNLTHSRRMELLTVRDVDMEVIKRISFSGSSVPAMTSAIPDLDRPPPCVHLVREALPEISVEMMFEADSLKTMYGLMVEPSPLHPYSWFRKVHLS</sequence>
<dbReference type="InterPro" id="IPR037593">
    <property type="entry name" value="MIOS/Sea4"/>
</dbReference>
<dbReference type="SUPFAM" id="SSF50978">
    <property type="entry name" value="WD40 repeat-like"/>
    <property type="match status" value="1"/>
</dbReference>
<feature type="region of interest" description="Disordered" evidence="1">
    <location>
        <begin position="667"/>
        <end position="690"/>
    </location>
</feature>
<dbReference type="Pfam" id="PF21719">
    <property type="entry name" value="MIOS_a-sol"/>
    <property type="match status" value="1"/>
</dbReference>
<feature type="compositionally biased region" description="Low complexity" evidence="1">
    <location>
        <begin position="505"/>
        <end position="514"/>
    </location>
</feature>
<dbReference type="PANTHER" id="PTHR16453:SF9">
    <property type="entry name" value="GATOR COMPLEX PROTEIN MIOS"/>
    <property type="match status" value="1"/>
</dbReference>
<feature type="region of interest" description="Disordered" evidence="1">
    <location>
        <begin position="489"/>
        <end position="520"/>
    </location>
</feature>
<dbReference type="PANTHER" id="PTHR16453">
    <property type="entry name" value="WD40 DOMAIN-CONTAINING PROTEIN MIO FAMILY MEMBER"/>
    <property type="match status" value="1"/>
</dbReference>
<evidence type="ECO:0000256" key="1">
    <source>
        <dbReference type="SAM" id="MobiDB-lite"/>
    </source>
</evidence>
<evidence type="ECO:0000313" key="3">
    <source>
        <dbReference type="EMBL" id="CED83292.1"/>
    </source>
</evidence>
<reference evidence="3" key="1">
    <citation type="submission" date="2014-08" db="EMBL/GenBank/DDBJ databases">
        <authorList>
            <person name="Sharma Rahul"/>
            <person name="Thines Marco"/>
        </authorList>
    </citation>
    <scope>NUCLEOTIDE SEQUENCE</scope>
</reference>
<dbReference type="InterPro" id="IPR049092">
    <property type="entry name" value="MIOS_a-sol"/>
</dbReference>
<dbReference type="AlphaFoldDB" id="A0A0F7SMI6"/>
<dbReference type="EMBL" id="LN483142">
    <property type="protein sequence ID" value="CED83292.1"/>
    <property type="molecule type" value="Genomic_DNA"/>
</dbReference>
<dbReference type="InterPro" id="IPR015943">
    <property type="entry name" value="WD40/YVTN_repeat-like_dom_sf"/>
</dbReference>
<dbReference type="Gene3D" id="2.130.10.10">
    <property type="entry name" value="YVTN repeat-like/Quinoprotein amine dehydrogenase"/>
    <property type="match status" value="1"/>
</dbReference>
<evidence type="ECO:0000259" key="2">
    <source>
        <dbReference type="Pfam" id="PF21719"/>
    </source>
</evidence>
<feature type="domain" description="MIOS-like alpha-solenoid" evidence="2">
    <location>
        <begin position="730"/>
        <end position="860"/>
    </location>
</feature>
<name>A0A0F7SMI6_PHARH</name>
<proteinExistence type="predicted"/>
<dbReference type="GO" id="GO:0005737">
    <property type="term" value="C:cytoplasm"/>
    <property type="evidence" value="ECO:0007669"/>
    <property type="project" value="TreeGrafter"/>
</dbReference>
<organism evidence="3">
    <name type="scientific">Phaffia rhodozyma</name>
    <name type="common">Yeast</name>
    <name type="synonym">Xanthophyllomyces dendrorhous</name>
    <dbReference type="NCBI Taxonomy" id="264483"/>
    <lineage>
        <taxon>Eukaryota</taxon>
        <taxon>Fungi</taxon>
        <taxon>Dikarya</taxon>
        <taxon>Basidiomycota</taxon>
        <taxon>Agaricomycotina</taxon>
        <taxon>Tremellomycetes</taxon>
        <taxon>Cystofilobasidiales</taxon>
        <taxon>Mrakiaceae</taxon>
        <taxon>Phaffia</taxon>
    </lineage>
</organism>